<name>A0A146KBV4_9EUKA</name>
<feature type="non-terminal residue" evidence="1">
    <location>
        <position position="1"/>
    </location>
</feature>
<reference evidence="1" key="1">
    <citation type="submission" date="2015-07" db="EMBL/GenBank/DDBJ databases">
        <title>Adaptation to a free-living lifestyle via gene acquisitions in the diplomonad Trepomonas sp. PC1.</title>
        <authorList>
            <person name="Xu F."/>
            <person name="Jerlstrom-Hultqvist J."/>
            <person name="Kolisko M."/>
            <person name="Simpson A.G.B."/>
            <person name="Roger A.J."/>
            <person name="Svard S.G."/>
            <person name="Andersson J.O."/>
        </authorList>
    </citation>
    <scope>NUCLEOTIDE SEQUENCE</scope>
    <source>
        <strain evidence="1">PC1</strain>
    </source>
</reference>
<organism evidence="1">
    <name type="scientific">Trepomonas sp. PC1</name>
    <dbReference type="NCBI Taxonomy" id="1076344"/>
    <lineage>
        <taxon>Eukaryota</taxon>
        <taxon>Metamonada</taxon>
        <taxon>Diplomonadida</taxon>
        <taxon>Hexamitidae</taxon>
        <taxon>Hexamitinae</taxon>
        <taxon>Trepomonas</taxon>
    </lineage>
</organism>
<dbReference type="AlphaFoldDB" id="A0A146KBV4"/>
<evidence type="ECO:0000313" key="1">
    <source>
        <dbReference type="EMBL" id="JAP92859.1"/>
    </source>
</evidence>
<protein>
    <submittedName>
        <fullName evidence="1">Uncharacterized protein</fullName>
    </submittedName>
</protein>
<proteinExistence type="predicted"/>
<sequence length="911" mass="107269">WLQKLQSAQNLTQIKESAYNLSQILKAQQIQLPEFKGDDISTIMMQQLMLPTLTVDEFYMLKTLLQQCYHHPQFTSLAQMQKIYKFAMEQVFNSNPADWHFEKSLQILVDLFMNIAVHHFDPRRDANDIVMINKKQHSIKDIFQVTYQVFDQANEALQKVILQLYNAMNFECAVTISKFWRYYFGKQSLIQLSYKKYPFESMKALQQACKASRSVLKQATKSDKMLACYFEYHYQGDSIMDTFSILEYYFLNLDDKQQVFATYQCLLQSINFFNLKFNPILFQSRCQLSEIENLTLQNITLEQLKLDFQQMVTFNKSRMGLFYCILLDSFTKQFKDSLLLLRKYFKNLHLVDKIEKKNKFQALDDLSDVKDLQLIEKNFEFVGNFLAIFPVCAQIVQIFQFQEQIKDKFMLMENLEDMECDTRDSQEPVMADPEVNLVDELYKNLLTKLDVGSQEVQNMNLQFLAKFTQLLQYGVNLNLGVLQKPNQKKITNNFEFLSVYIQKLTQNKDNHQTFIHRCLHDIYSNFIIPSLCQQAVRKQYNSSFYMSIYHCPIDILNQIDEQSFITFYKQINNEIAYFQKLKISTALQQHFSKVLYAHQQIVKLDLFKENNLLIKETLALLLTLLQSKIPANNKKPLLQTVGCLMQQSDIPEDLLNQIIQLADRPSRCQSTSLRLFSFIFKKVQHLKFQTYSIENLVETVFNSFGQKDSISFAGVAVFGDLLQEMSRYIEENQSFLSRLKQIHSQILSCLGEKITDFMAMHGKSKDNQFRSYQLQKYIVGILKAFSRIPSFLVDKITFNQVKMHFQQFLLQFDGMSVVFEVENLSNWFVFQLVKNKELKVDGAIKKHLLVHLTQVLEQLFGDRYQMNTILKLHNKATEEKDDGIDTEKISKEISEIDQRMEELKQWQAMFQ</sequence>
<dbReference type="EMBL" id="GDID01003747">
    <property type="protein sequence ID" value="JAP92859.1"/>
    <property type="molecule type" value="Transcribed_RNA"/>
</dbReference>
<gene>
    <name evidence="1" type="ORF">TPC1_15063</name>
</gene>
<accession>A0A146KBV4</accession>